<organism evidence="1 2">
    <name type="scientific">Colletotrichum phormii</name>
    <dbReference type="NCBI Taxonomy" id="359342"/>
    <lineage>
        <taxon>Eukaryota</taxon>
        <taxon>Fungi</taxon>
        <taxon>Dikarya</taxon>
        <taxon>Ascomycota</taxon>
        <taxon>Pezizomycotina</taxon>
        <taxon>Sordariomycetes</taxon>
        <taxon>Hypocreomycetidae</taxon>
        <taxon>Glomerellales</taxon>
        <taxon>Glomerellaceae</taxon>
        <taxon>Colletotrichum</taxon>
        <taxon>Colletotrichum acutatum species complex</taxon>
    </lineage>
</organism>
<evidence type="ECO:0000313" key="1">
    <source>
        <dbReference type="EMBL" id="KAK1637023.1"/>
    </source>
</evidence>
<dbReference type="GeneID" id="85475163"/>
<keyword evidence="2" id="KW-1185">Reference proteome</keyword>
<name>A0AAI9ZU64_9PEZI</name>
<evidence type="ECO:0000313" key="2">
    <source>
        <dbReference type="Proteomes" id="UP001243989"/>
    </source>
</evidence>
<dbReference type="AlphaFoldDB" id="A0AAI9ZU64"/>
<reference evidence="1" key="1">
    <citation type="submission" date="2021-06" db="EMBL/GenBank/DDBJ databases">
        <title>Comparative genomics, transcriptomics and evolutionary studies reveal genomic signatures of adaptation to plant cell wall in hemibiotrophic fungi.</title>
        <authorList>
            <consortium name="DOE Joint Genome Institute"/>
            <person name="Baroncelli R."/>
            <person name="Diaz J.F."/>
            <person name="Benocci T."/>
            <person name="Peng M."/>
            <person name="Battaglia E."/>
            <person name="Haridas S."/>
            <person name="Andreopoulos W."/>
            <person name="Labutti K."/>
            <person name="Pangilinan J."/>
            <person name="Floch G.L."/>
            <person name="Makela M.R."/>
            <person name="Henrissat B."/>
            <person name="Grigoriev I.V."/>
            <person name="Crouch J.A."/>
            <person name="De Vries R.P."/>
            <person name="Sukno S.A."/>
            <person name="Thon M.R."/>
        </authorList>
    </citation>
    <scope>NUCLEOTIDE SEQUENCE</scope>
    <source>
        <strain evidence="1">CBS 102054</strain>
    </source>
</reference>
<gene>
    <name evidence="1" type="ORF">BDP81DRAFT_426488</name>
</gene>
<sequence>MPWLRVRLSVVAEFRLFFARNLSVISLGWRDEYDTEPWSLLNKQAGKQQQQMGSVAILREKRRRRRTNKRLVELVRRQELTPSQVEDGRSGGWTGSWFPFESRLMVGRLGEKERLSCRVGFGLARNQPAETERKRRPGIDGRTCSDWVPGLRIGWEGGKGKKWKGNVGRRLSKRRRANVVVGSSVDRVPQ</sequence>
<comment type="caution">
    <text evidence="1">The sequence shown here is derived from an EMBL/GenBank/DDBJ whole genome shotgun (WGS) entry which is preliminary data.</text>
</comment>
<proteinExistence type="predicted"/>
<dbReference type="Proteomes" id="UP001243989">
    <property type="component" value="Unassembled WGS sequence"/>
</dbReference>
<dbReference type="RefSeq" id="XP_060445630.1">
    <property type="nucleotide sequence ID" value="XM_060590301.1"/>
</dbReference>
<accession>A0AAI9ZU64</accession>
<protein>
    <submittedName>
        <fullName evidence="1">Uncharacterized protein</fullName>
    </submittedName>
</protein>
<dbReference type="EMBL" id="JAHMHQ010000009">
    <property type="protein sequence ID" value="KAK1637023.1"/>
    <property type="molecule type" value="Genomic_DNA"/>
</dbReference>